<comment type="caution">
    <text evidence="2">The sequence shown here is derived from an EMBL/GenBank/DDBJ whole genome shotgun (WGS) entry which is preliminary data.</text>
</comment>
<dbReference type="InterPro" id="IPR036291">
    <property type="entry name" value="NAD(P)-bd_dom_sf"/>
</dbReference>
<dbReference type="Proteomes" id="UP000037755">
    <property type="component" value="Unassembled WGS sequence"/>
</dbReference>
<keyword evidence="3" id="KW-1185">Reference proteome</keyword>
<accession>A0A0M8M9J8</accession>
<reference evidence="2 3" key="1">
    <citation type="submission" date="2015-08" db="EMBL/GenBank/DDBJ databases">
        <title>Whole genome sequence of Flavobacterium akiainvivens IK-1T, from decaying Wikstroemia oahuensis, an endemic Hawaiian shrub.</title>
        <authorList>
            <person name="Wan X."/>
            <person name="Hou S."/>
            <person name="Saito J."/>
            <person name="Donachie S."/>
        </authorList>
    </citation>
    <scope>NUCLEOTIDE SEQUENCE [LARGE SCALE GENOMIC DNA]</scope>
    <source>
        <strain evidence="2 3">IK-1</strain>
    </source>
</reference>
<organism evidence="2 3">
    <name type="scientific">Flavobacterium akiainvivens</name>
    <dbReference type="NCBI Taxonomy" id="1202724"/>
    <lineage>
        <taxon>Bacteria</taxon>
        <taxon>Pseudomonadati</taxon>
        <taxon>Bacteroidota</taxon>
        <taxon>Flavobacteriia</taxon>
        <taxon>Flavobacteriales</taxon>
        <taxon>Flavobacteriaceae</taxon>
        <taxon>Flavobacterium</taxon>
    </lineage>
</organism>
<dbReference type="PATRIC" id="fig|1202724.3.peg.2144"/>
<dbReference type="InterPro" id="IPR003781">
    <property type="entry name" value="CoA-bd"/>
</dbReference>
<dbReference type="STRING" id="1202724.AM493_10335"/>
<protein>
    <submittedName>
        <fullName evidence="2">CoA-binding protein</fullName>
    </submittedName>
</protein>
<evidence type="ECO:0000313" key="3">
    <source>
        <dbReference type="Proteomes" id="UP000037755"/>
    </source>
</evidence>
<gene>
    <name evidence="2" type="ORF">AM493_10335</name>
</gene>
<name>A0A0M8M9J8_9FLAO</name>
<evidence type="ECO:0000313" key="2">
    <source>
        <dbReference type="EMBL" id="KOS06383.1"/>
    </source>
</evidence>
<dbReference type="EMBL" id="LIYD01000005">
    <property type="protein sequence ID" value="KOS06383.1"/>
    <property type="molecule type" value="Genomic_DNA"/>
</dbReference>
<dbReference type="RefSeq" id="WP_054407891.1">
    <property type="nucleotide sequence ID" value="NZ_FOYA01000001.1"/>
</dbReference>
<dbReference type="OrthoDB" id="708726at2"/>
<dbReference type="Pfam" id="PF13380">
    <property type="entry name" value="CoA_binding_2"/>
    <property type="match status" value="1"/>
</dbReference>
<proteinExistence type="predicted"/>
<dbReference type="AlphaFoldDB" id="A0A0M8M9J8"/>
<feature type="domain" description="CoA-binding" evidence="1">
    <location>
        <begin position="4"/>
        <end position="116"/>
    </location>
</feature>
<dbReference type="Gene3D" id="3.40.50.720">
    <property type="entry name" value="NAD(P)-binding Rossmann-like Domain"/>
    <property type="match status" value="1"/>
</dbReference>
<evidence type="ECO:0000259" key="1">
    <source>
        <dbReference type="Pfam" id="PF13380"/>
    </source>
</evidence>
<dbReference type="SUPFAM" id="SSF51735">
    <property type="entry name" value="NAD(P)-binding Rossmann-fold domains"/>
    <property type="match status" value="1"/>
</dbReference>
<sequence length="121" mass="13619">MATKKTLVMGASNDPGRYAYKAVKMLQRFGHPVVAMGKREDDIDGIKVEQGAAPFDGVNTVTLYLNPVNQRQYYDYIIGLKPNRVIFNPGTENPDLYALLRENNIEFEVGCTLVMLSINQY</sequence>